<evidence type="ECO:0000313" key="2">
    <source>
        <dbReference type="EMBL" id="KAJ1115385.1"/>
    </source>
</evidence>
<comment type="caution">
    <text evidence="2">The sequence shown here is derived from an EMBL/GenBank/DDBJ whole genome shotgun (WGS) entry which is preliminary data.</text>
</comment>
<dbReference type="EMBL" id="JANPWB010000012">
    <property type="protein sequence ID" value="KAJ1115385.1"/>
    <property type="molecule type" value="Genomic_DNA"/>
</dbReference>
<proteinExistence type="predicted"/>
<reference evidence="2" key="1">
    <citation type="journal article" date="2022" name="bioRxiv">
        <title>Sequencing and chromosome-scale assembly of the giantPleurodeles waltlgenome.</title>
        <authorList>
            <person name="Brown T."/>
            <person name="Elewa A."/>
            <person name="Iarovenko S."/>
            <person name="Subramanian E."/>
            <person name="Araus A.J."/>
            <person name="Petzold A."/>
            <person name="Susuki M."/>
            <person name="Suzuki K.-i.T."/>
            <person name="Hayashi T."/>
            <person name="Toyoda A."/>
            <person name="Oliveira C."/>
            <person name="Osipova E."/>
            <person name="Leigh N.D."/>
            <person name="Simon A."/>
            <person name="Yun M.H."/>
        </authorList>
    </citation>
    <scope>NUCLEOTIDE SEQUENCE</scope>
    <source>
        <strain evidence="2">20211129_DDA</strain>
        <tissue evidence="2">Liver</tissue>
    </source>
</reference>
<feature type="region of interest" description="Disordered" evidence="1">
    <location>
        <begin position="1"/>
        <end position="116"/>
    </location>
</feature>
<evidence type="ECO:0000313" key="3">
    <source>
        <dbReference type="Proteomes" id="UP001066276"/>
    </source>
</evidence>
<feature type="compositionally biased region" description="Polar residues" evidence="1">
    <location>
        <begin position="1"/>
        <end position="18"/>
    </location>
</feature>
<organism evidence="2 3">
    <name type="scientific">Pleurodeles waltl</name>
    <name type="common">Iberian ribbed newt</name>
    <dbReference type="NCBI Taxonomy" id="8319"/>
    <lineage>
        <taxon>Eukaryota</taxon>
        <taxon>Metazoa</taxon>
        <taxon>Chordata</taxon>
        <taxon>Craniata</taxon>
        <taxon>Vertebrata</taxon>
        <taxon>Euteleostomi</taxon>
        <taxon>Amphibia</taxon>
        <taxon>Batrachia</taxon>
        <taxon>Caudata</taxon>
        <taxon>Salamandroidea</taxon>
        <taxon>Salamandridae</taxon>
        <taxon>Pleurodelinae</taxon>
        <taxon>Pleurodeles</taxon>
    </lineage>
</organism>
<sequence length="116" mass="12336">MRAIQSPCTSGTEGQSQWLRAIGHLKPELEEGENKVTDGRREGNSSTEEGLTRSRGDATDDGGSEAQLGDPDDSTSDTGGAQREFWPRLGKIMAPQVGGKPKLVKGRGGREEAKAL</sequence>
<accession>A0AAV7NRC0</accession>
<gene>
    <name evidence="2" type="ORF">NDU88_003609</name>
</gene>
<dbReference type="Proteomes" id="UP001066276">
    <property type="component" value="Chromosome 8"/>
</dbReference>
<name>A0AAV7NRC0_PLEWA</name>
<evidence type="ECO:0000256" key="1">
    <source>
        <dbReference type="SAM" id="MobiDB-lite"/>
    </source>
</evidence>
<dbReference type="AlphaFoldDB" id="A0AAV7NRC0"/>
<keyword evidence="3" id="KW-1185">Reference proteome</keyword>
<feature type="compositionally biased region" description="Basic and acidic residues" evidence="1">
    <location>
        <begin position="25"/>
        <end position="43"/>
    </location>
</feature>
<protein>
    <submittedName>
        <fullName evidence="2">Uncharacterized protein</fullName>
    </submittedName>
</protein>